<keyword evidence="3" id="KW-1185">Reference proteome</keyword>
<evidence type="ECO:0000259" key="1">
    <source>
        <dbReference type="Pfam" id="PF01636"/>
    </source>
</evidence>
<dbReference type="EMBL" id="BHGK01000001">
    <property type="protein sequence ID" value="GCA66818.1"/>
    <property type="molecule type" value="Genomic_DNA"/>
</dbReference>
<dbReference type="GO" id="GO:0042601">
    <property type="term" value="C:endospore-forming forespore"/>
    <property type="evidence" value="ECO:0007669"/>
    <property type="project" value="TreeGrafter"/>
</dbReference>
<dbReference type="PANTHER" id="PTHR39179:SF1">
    <property type="entry name" value="SPORE COAT PROTEIN I"/>
    <property type="match status" value="1"/>
</dbReference>
<dbReference type="Proteomes" id="UP000265643">
    <property type="component" value="Unassembled WGS sequence"/>
</dbReference>
<dbReference type="Gene3D" id="3.90.1200.10">
    <property type="match status" value="1"/>
</dbReference>
<evidence type="ECO:0000313" key="3">
    <source>
        <dbReference type="Proteomes" id="UP000265643"/>
    </source>
</evidence>
<accession>A0A391P7C5</accession>
<dbReference type="Pfam" id="PF01636">
    <property type="entry name" value="APH"/>
    <property type="match status" value="1"/>
</dbReference>
<feature type="domain" description="Aminoglycoside phosphotransferase" evidence="1">
    <location>
        <begin position="26"/>
        <end position="275"/>
    </location>
</feature>
<dbReference type="InterPro" id="IPR047175">
    <property type="entry name" value="CotS-like"/>
</dbReference>
<protein>
    <recommendedName>
        <fullName evidence="1">Aminoglycoside phosphotransferase domain-containing protein</fullName>
    </recommendedName>
</protein>
<sequence>MREYELEVLEQYDIEVRSTRKIRGAFFCDTDQGGLLLKEVHFSEKRAPLLYQLCLQLKEEGFERVDLPVLTKEGNCLSVYRDGTHYLLKHWFTGRECDVRKETEVLQSVRNLARLHQVMFWRDGNSIVGKGQGQTEQRDETDEAKTEMGSGIENEWNRAIFSEPVCGGNLKEDYLRHNRELRKVREYIRCRSRKDEFELLYLRHFEEMNRLADLVIQRLERTGYDALYRESLVRKCLVHGDYNYHNLLFVQGEIATTGFERFHIEIQMADFYYFFRKVMEKHGWKESLGVKMLEAYDGVRPLEKAEKEYLALRLLYPEKFWKIANSYYHSNKAWVPQKNTEKLKICVSQTEGKIALIEKIFSFHL</sequence>
<gene>
    <name evidence="2" type="primary">cotS</name>
    <name evidence="2" type="ORF">KGMB01110_12540</name>
</gene>
<comment type="caution">
    <text evidence="2">The sequence shown here is derived from an EMBL/GenBank/DDBJ whole genome shotgun (WGS) entry which is preliminary data.</text>
</comment>
<reference evidence="3" key="1">
    <citation type="submission" date="2018-09" db="EMBL/GenBank/DDBJ databases">
        <title>Draft Genome Sequence of Mediterraneibacter sp. KCTC 15684.</title>
        <authorList>
            <person name="Kim J.S."/>
            <person name="Han K.I."/>
            <person name="Suh M.K."/>
            <person name="Lee K.C."/>
            <person name="Eom M.K."/>
            <person name="Lee J.H."/>
            <person name="Park S.H."/>
            <person name="Kang S.W."/>
            <person name="Park J.E."/>
            <person name="Oh B.S."/>
            <person name="Yu S.Y."/>
            <person name="Choi S.H."/>
            <person name="Lee D.H."/>
            <person name="Yoon H."/>
            <person name="Kim B."/>
            <person name="Yang S.J."/>
            <person name="Lee J.S."/>
        </authorList>
    </citation>
    <scope>NUCLEOTIDE SEQUENCE [LARGE SCALE GENOMIC DNA]</scope>
    <source>
        <strain evidence="3">KCTC 15684</strain>
    </source>
</reference>
<dbReference type="InterPro" id="IPR002575">
    <property type="entry name" value="Aminoglycoside_PTrfase"/>
</dbReference>
<proteinExistence type="predicted"/>
<organism evidence="2 3">
    <name type="scientific">Mediterraneibacter butyricigenes</name>
    <dbReference type="NCBI Taxonomy" id="2316025"/>
    <lineage>
        <taxon>Bacteria</taxon>
        <taxon>Bacillati</taxon>
        <taxon>Bacillota</taxon>
        <taxon>Clostridia</taxon>
        <taxon>Lachnospirales</taxon>
        <taxon>Lachnospiraceae</taxon>
        <taxon>Mediterraneibacter</taxon>
    </lineage>
</organism>
<dbReference type="RefSeq" id="WP_117603241.1">
    <property type="nucleotide sequence ID" value="NZ_BHGK01000001.1"/>
</dbReference>
<evidence type="ECO:0000313" key="2">
    <source>
        <dbReference type="EMBL" id="GCA66818.1"/>
    </source>
</evidence>
<dbReference type="SUPFAM" id="SSF56112">
    <property type="entry name" value="Protein kinase-like (PK-like)"/>
    <property type="match status" value="1"/>
</dbReference>
<dbReference type="InterPro" id="IPR011009">
    <property type="entry name" value="Kinase-like_dom_sf"/>
</dbReference>
<dbReference type="AlphaFoldDB" id="A0A391P7C5"/>
<dbReference type="PANTHER" id="PTHR39179">
    <property type="entry name" value="SPORE COAT PROTEIN I"/>
    <property type="match status" value="1"/>
</dbReference>
<name>A0A391P7C5_9FIRM</name>
<dbReference type="Gene3D" id="3.30.200.20">
    <property type="entry name" value="Phosphorylase Kinase, domain 1"/>
    <property type="match status" value="1"/>
</dbReference>